<dbReference type="CDD" id="cd04186">
    <property type="entry name" value="GT_2_like_c"/>
    <property type="match status" value="1"/>
</dbReference>
<evidence type="ECO:0000259" key="6">
    <source>
        <dbReference type="Pfam" id="PF00535"/>
    </source>
</evidence>
<evidence type="ECO:0000256" key="5">
    <source>
        <dbReference type="SAM" id="Phobius"/>
    </source>
</evidence>
<comment type="similarity">
    <text evidence="2">Belongs to the glycosyltransferase 2 family.</text>
</comment>
<reference evidence="8" key="1">
    <citation type="submission" date="2016-10" db="EMBL/GenBank/DDBJ databases">
        <authorList>
            <person name="Varghese N."/>
            <person name="Submissions S."/>
        </authorList>
    </citation>
    <scope>NUCLEOTIDE SEQUENCE [LARGE SCALE GENOMIC DNA]</scope>
    <source>
        <strain evidence="8">P18</strain>
    </source>
</reference>
<organism evidence="7 8">
    <name type="scientific">Butyrivibrio proteoclasticus</name>
    <dbReference type="NCBI Taxonomy" id="43305"/>
    <lineage>
        <taxon>Bacteria</taxon>
        <taxon>Bacillati</taxon>
        <taxon>Bacillota</taxon>
        <taxon>Clostridia</taxon>
        <taxon>Lachnospirales</taxon>
        <taxon>Lachnospiraceae</taxon>
        <taxon>Butyrivibrio</taxon>
    </lineage>
</organism>
<dbReference type="Gene3D" id="3.90.550.10">
    <property type="entry name" value="Spore Coat Polysaccharide Biosynthesis Protein SpsA, Chain A"/>
    <property type="match status" value="1"/>
</dbReference>
<proteinExistence type="inferred from homology"/>
<dbReference type="Pfam" id="PF00535">
    <property type="entry name" value="Glycos_transf_2"/>
    <property type="match status" value="1"/>
</dbReference>
<accession>A0A1I5VQ88</accession>
<dbReference type="InterPro" id="IPR029044">
    <property type="entry name" value="Nucleotide-diphossugar_trans"/>
</dbReference>
<protein>
    <recommendedName>
        <fullName evidence="6">Glycosyltransferase 2-like domain-containing protein</fullName>
    </recommendedName>
</protein>
<feature type="domain" description="Glycosyltransferase 2-like" evidence="6">
    <location>
        <begin position="19"/>
        <end position="189"/>
    </location>
</feature>
<dbReference type="AlphaFoldDB" id="A0A1I5VQ88"/>
<feature type="transmembrane region" description="Helical" evidence="5">
    <location>
        <begin position="258"/>
        <end position="278"/>
    </location>
</feature>
<evidence type="ECO:0000313" key="8">
    <source>
        <dbReference type="Proteomes" id="UP000182624"/>
    </source>
</evidence>
<dbReference type="PANTHER" id="PTHR43179">
    <property type="entry name" value="RHAMNOSYLTRANSFERASE WBBL"/>
    <property type="match status" value="1"/>
</dbReference>
<sequence length="337" mass="37832">MGSTDCQENIGKERMEKVSVIIPNYNGKKFLNDCLESLKKQTFRDFRVLIVDNGSTDGSQDFIKNNYPRVTLVALPENTGFANAVNIGIKSCMSEYVFLLNDDTVCSEDVLERLVSTMDRKKKIFSAQAKMLQFKEPHLIDDAGDLYCALGWAFSPGRDKDNKYFSSIEPVTSACAGAAIYRRELFNEVGLFDPAHFCYLEDIDIGYRARLKGYINVCDPGAIVYHAGSGTSGSRYNRFKVELTAGNNLYFIYKNMPILQIVVNLPLILAGILIKHVFYTKRGLGGAHLKGLALGLSKIRVNADKRVAFGKKEIFNSFRMQLELWINCARKFGAVFL</sequence>
<keyword evidence="5" id="KW-0812">Transmembrane</keyword>
<gene>
    <name evidence="7" type="ORF">SAMN04487928_11851</name>
</gene>
<dbReference type="InterPro" id="IPR001173">
    <property type="entry name" value="Glyco_trans_2-like"/>
</dbReference>
<evidence type="ECO:0000313" key="7">
    <source>
        <dbReference type="EMBL" id="SFQ09447.1"/>
    </source>
</evidence>
<evidence type="ECO:0000256" key="4">
    <source>
        <dbReference type="ARBA" id="ARBA00022679"/>
    </source>
</evidence>
<evidence type="ECO:0000256" key="2">
    <source>
        <dbReference type="ARBA" id="ARBA00006739"/>
    </source>
</evidence>
<keyword evidence="8" id="KW-1185">Reference proteome</keyword>
<keyword evidence="3" id="KW-0328">Glycosyltransferase</keyword>
<evidence type="ECO:0000256" key="3">
    <source>
        <dbReference type="ARBA" id="ARBA00022676"/>
    </source>
</evidence>
<comment type="pathway">
    <text evidence="1">Cell wall biogenesis; cell wall polysaccharide biosynthesis.</text>
</comment>
<keyword evidence="5" id="KW-0472">Membrane</keyword>
<dbReference type="SUPFAM" id="SSF53448">
    <property type="entry name" value="Nucleotide-diphospho-sugar transferases"/>
    <property type="match status" value="1"/>
</dbReference>
<dbReference type="GO" id="GO:0016757">
    <property type="term" value="F:glycosyltransferase activity"/>
    <property type="evidence" value="ECO:0007669"/>
    <property type="project" value="UniProtKB-KW"/>
</dbReference>
<keyword evidence="5" id="KW-1133">Transmembrane helix</keyword>
<dbReference type="EMBL" id="FOXO01000018">
    <property type="protein sequence ID" value="SFQ09447.1"/>
    <property type="molecule type" value="Genomic_DNA"/>
</dbReference>
<dbReference type="PANTHER" id="PTHR43179:SF12">
    <property type="entry name" value="GALACTOFURANOSYLTRANSFERASE GLFT2"/>
    <property type="match status" value="1"/>
</dbReference>
<name>A0A1I5VQ88_9FIRM</name>
<evidence type="ECO:0000256" key="1">
    <source>
        <dbReference type="ARBA" id="ARBA00004776"/>
    </source>
</evidence>
<keyword evidence="4" id="KW-0808">Transferase</keyword>
<dbReference type="Proteomes" id="UP000182624">
    <property type="component" value="Unassembled WGS sequence"/>
</dbReference>